<sequence length="160" mass="17788">MAIASVSGIERTGLKILELRDRYAKALMPLEGNTNHVGIMYAGSLFTLGEFAGGAIHLVSMDFSKFFPIVKEVRIRFRRPATTDVTMEVTMSEQEAIRLQAEAEKIGKADYELSLQLKDENGESVAEVAGVWQIRKIPEGMEPPNEIAGRNRRSRGLHLV</sequence>
<dbReference type="InterPro" id="IPR029069">
    <property type="entry name" value="HotDog_dom_sf"/>
</dbReference>
<dbReference type="SUPFAM" id="SSF54637">
    <property type="entry name" value="Thioesterase/thiol ester dehydrase-isomerase"/>
    <property type="match status" value="1"/>
</dbReference>
<dbReference type="Gene3D" id="3.10.129.10">
    <property type="entry name" value="Hotdog Thioesterase"/>
    <property type="match status" value="1"/>
</dbReference>
<gene>
    <name evidence="1" type="ORF">C4520_17910</name>
</gene>
<evidence type="ECO:0000313" key="1">
    <source>
        <dbReference type="EMBL" id="RJP16727.1"/>
    </source>
</evidence>
<protein>
    <submittedName>
        <fullName evidence="1">PaaI family thioesterase</fullName>
    </submittedName>
</protein>
<proteinExistence type="predicted"/>
<dbReference type="EMBL" id="QZKU01000123">
    <property type="protein sequence ID" value="RJP16727.1"/>
    <property type="molecule type" value="Genomic_DNA"/>
</dbReference>
<dbReference type="Pfam" id="PF14539">
    <property type="entry name" value="DUF4442"/>
    <property type="match status" value="1"/>
</dbReference>
<evidence type="ECO:0000313" key="2">
    <source>
        <dbReference type="Proteomes" id="UP000265882"/>
    </source>
</evidence>
<comment type="caution">
    <text evidence="1">The sequence shown here is derived from an EMBL/GenBank/DDBJ whole genome shotgun (WGS) entry which is preliminary data.</text>
</comment>
<organism evidence="1 2">
    <name type="scientific">Abyssobacteria bacterium (strain SURF_5)</name>
    <dbReference type="NCBI Taxonomy" id="2093360"/>
    <lineage>
        <taxon>Bacteria</taxon>
        <taxon>Pseudomonadati</taxon>
        <taxon>Candidatus Hydrogenedentota</taxon>
        <taxon>Candidatus Abyssobacteria</taxon>
    </lineage>
</organism>
<dbReference type="InterPro" id="IPR027961">
    <property type="entry name" value="DUF4442"/>
</dbReference>
<accession>A0A3A4N465</accession>
<name>A0A3A4N465_ABYX5</name>
<reference evidence="1 2" key="1">
    <citation type="journal article" date="2017" name="ISME J.">
        <title>Energy and carbon metabolisms in a deep terrestrial subsurface fluid microbial community.</title>
        <authorList>
            <person name="Momper L."/>
            <person name="Jungbluth S.P."/>
            <person name="Lee M.D."/>
            <person name="Amend J.P."/>
        </authorList>
    </citation>
    <scope>NUCLEOTIDE SEQUENCE [LARGE SCALE GENOMIC DNA]</scope>
    <source>
        <strain evidence="1">SURF_5</strain>
    </source>
</reference>
<dbReference type="Proteomes" id="UP000265882">
    <property type="component" value="Unassembled WGS sequence"/>
</dbReference>
<dbReference type="AlphaFoldDB" id="A0A3A4N465"/>
<dbReference type="CDD" id="cd03443">
    <property type="entry name" value="PaaI_thioesterase"/>
    <property type="match status" value="1"/>
</dbReference>